<protein>
    <submittedName>
        <fullName evidence="5">E3 ubiquitin-protein ligase RNF38</fullName>
    </submittedName>
</protein>
<keyword evidence="2" id="KW-0862">Zinc</keyword>
<keyword evidence="1" id="KW-0479">Metal-binding</keyword>
<feature type="region of interest" description="Disordered" evidence="3">
    <location>
        <begin position="264"/>
        <end position="322"/>
    </location>
</feature>
<evidence type="ECO:0000313" key="6">
    <source>
        <dbReference type="Proteomes" id="UP000324222"/>
    </source>
</evidence>
<reference evidence="5 6" key="1">
    <citation type="submission" date="2019-05" db="EMBL/GenBank/DDBJ databases">
        <title>Another draft genome of Portunus trituberculatus and its Hox gene families provides insights of decapod evolution.</title>
        <authorList>
            <person name="Jeong J.-H."/>
            <person name="Song I."/>
            <person name="Kim S."/>
            <person name="Choi T."/>
            <person name="Kim D."/>
            <person name="Ryu S."/>
            <person name="Kim W."/>
        </authorList>
    </citation>
    <scope>NUCLEOTIDE SEQUENCE [LARGE SCALE GENOMIC DNA]</scope>
    <source>
        <tissue evidence="5">Muscle</tissue>
    </source>
</reference>
<feature type="region of interest" description="Disordered" evidence="3">
    <location>
        <begin position="14"/>
        <end position="94"/>
    </location>
</feature>
<dbReference type="PANTHER" id="PTHR46171:SF3">
    <property type="entry name" value="GH10160P"/>
    <property type="match status" value="1"/>
</dbReference>
<evidence type="ECO:0000256" key="3">
    <source>
        <dbReference type="SAM" id="MobiDB-lite"/>
    </source>
</evidence>
<organism evidence="5 6">
    <name type="scientific">Portunus trituberculatus</name>
    <name type="common">Swimming crab</name>
    <name type="synonym">Neptunus trituberculatus</name>
    <dbReference type="NCBI Taxonomy" id="210409"/>
    <lineage>
        <taxon>Eukaryota</taxon>
        <taxon>Metazoa</taxon>
        <taxon>Ecdysozoa</taxon>
        <taxon>Arthropoda</taxon>
        <taxon>Crustacea</taxon>
        <taxon>Multicrustacea</taxon>
        <taxon>Malacostraca</taxon>
        <taxon>Eumalacostraca</taxon>
        <taxon>Eucarida</taxon>
        <taxon>Decapoda</taxon>
        <taxon>Pleocyemata</taxon>
        <taxon>Brachyura</taxon>
        <taxon>Eubrachyura</taxon>
        <taxon>Portunoidea</taxon>
        <taxon>Portunidae</taxon>
        <taxon>Portuninae</taxon>
        <taxon>Portunus</taxon>
    </lineage>
</organism>
<dbReference type="AlphaFoldDB" id="A0A5B7D1V3"/>
<feature type="compositionally biased region" description="Pro residues" evidence="3">
    <location>
        <begin position="307"/>
        <end position="319"/>
    </location>
</feature>
<evidence type="ECO:0000259" key="4">
    <source>
        <dbReference type="SMART" id="SM00184"/>
    </source>
</evidence>
<keyword evidence="1" id="KW-0863">Zinc-finger</keyword>
<gene>
    <name evidence="5" type="primary">RNF38</name>
    <name evidence="5" type="ORF">E2C01_007975</name>
</gene>
<evidence type="ECO:0000313" key="5">
    <source>
        <dbReference type="EMBL" id="MPC15191.1"/>
    </source>
</evidence>
<dbReference type="Proteomes" id="UP000324222">
    <property type="component" value="Unassembled WGS sequence"/>
</dbReference>
<accession>A0A5B7D1V3</accession>
<dbReference type="SMART" id="SM00184">
    <property type="entry name" value="RING"/>
    <property type="match status" value="1"/>
</dbReference>
<evidence type="ECO:0000256" key="1">
    <source>
        <dbReference type="ARBA" id="ARBA00022771"/>
    </source>
</evidence>
<dbReference type="GO" id="GO:0008270">
    <property type="term" value="F:zinc ion binding"/>
    <property type="evidence" value="ECO:0007669"/>
    <property type="project" value="UniProtKB-KW"/>
</dbReference>
<feature type="compositionally biased region" description="Low complexity" evidence="3">
    <location>
        <begin position="23"/>
        <end position="49"/>
    </location>
</feature>
<dbReference type="InterPro" id="IPR013083">
    <property type="entry name" value="Znf_RING/FYVE/PHD"/>
</dbReference>
<comment type="caution">
    <text evidence="5">The sequence shown here is derived from an EMBL/GenBank/DDBJ whole genome shotgun (WGS) entry which is preliminary data.</text>
</comment>
<dbReference type="Pfam" id="PF13639">
    <property type="entry name" value="zf-RING_2"/>
    <property type="match status" value="1"/>
</dbReference>
<sequence length="497" mass="53341">MSLFLQVPVSLAMSSMNSGGGHHQFQQQQQQQQHQQHQQHQSQHQQQQQAVHIHAHARGPSSMMCATPTQPHHTHHLSSGHVQSSTHQMGGASGGSYGNVPRLHHCNVHSFLCSNPPLHHQYQVNGGCLGPQHHYAPMVPPGHHTAGPLLAPAGPPQLMAATPQPPHTHTSLYGQAPMAVPPPQAVPAHLAAVPSQLSAAPQSLGVSVAPQMPPQHHHHTHTQPTPPLVTPFPAHTHLHQLHHLHASSGSGGAARGASVDMLGRGLYRGPTQGHVLGRMRGPRGSSGTSLGGTRRSSSSWRGNNIPPAAPPPPPPPPLPSAAAAAATYPGILLHFLAMLSHPSLHQYSVVDPVPAEAPDTENYEALLHLAERLGEAKPRGLMKTVIDQLPSYRYTGEKSETKQMTCVICMCDFELRQMLRVLPCLHEFHTKCVDKWLKLSPFTVVGAAQLVPMTVFGAERLVPLTVPRANHLTGLALSAEEMPANFLKKRPILSEAG</sequence>
<dbReference type="PANTHER" id="PTHR46171">
    <property type="entry name" value="GH10160P"/>
    <property type="match status" value="1"/>
</dbReference>
<dbReference type="OrthoDB" id="430364at2759"/>
<dbReference type="GO" id="GO:0016567">
    <property type="term" value="P:protein ubiquitination"/>
    <property type="evidence" value="ECO:0007669"/>
    <property type="project" value="TreeGrafter"/>
</dbReference>
<feature type="domain" description="RING-type" evidence="4">
    <location>
        <begin position="406"/>
        <end position="443"/>
    </location>
</feature>
<dbReference type="EMBL" id="VSRR010000407">
    <property type="protein sequence ID" value="MPC15191.1"/>
    <property type="molecule type" value="Genomic_DNA"/>
</dbReference>
<keyword evidence="6" id="KW-1185">Reference proteome</keyword>
<dbReference type="GO" id="GO:0061630">
    <property type="term" value="F:ubiquitin protein ligase activity"/>
    <property type="evidence" value="ECO:0007669"/>
    <property type="project" value="TreeGrafter"/>
</dbReference>
<dbReference type="InterPro" id="IPR001841">
    <property type="entry name" value="Znf_RING"/>
</dbReference>
<feature type="region of interest" description="Disordered" evidence="3">
    <location>
        <begin position="206"/>
        <end position="233"/>
    </location>
</feature>
<proteinExistence type="predicted"/>
<feature type="compositionally biased region" description="Low complexity" evidence="3">
    <location>
        <begin position="282"/>
        <end position="302"/>
    </location>
</feature>
<dbReference type="SUPFAM" id="SSF57850">
    <property type="entry name" value="RING/U-box"/>
    <property type="match status" value="1"/>
</dbReference>
<evidence type="ECO:0000256" key="2">
    <source>
        <dbReference type="ARBA" id="ARBA00022833"/>
    </source>
</evidence>
<name>A0A5B7D1V3_PORTR</name>
<dbReference type="Gene3D" id="3.30.40.10">
    <property type="entry name" value="Zinc/RING finger domain, C3HC4 (zinc finger)"/>
    <property type="match status" value="1"/>
</dbReference>